<organism evidence="6 7">
    <name type="scientific">Clostridium cellulovorans (strain ATCC 35296 / DSM 3052 / OCM 3 / 743B)</name>
    <dbReference type="NCBI Taxonomy" id="573061"/>
    <lineage>
        <taxon>Bacteria</taxon>
        <taxon>Bacillati</taxon>
        <taxon>Bacillota</taxon>
        <taxon>Clostridia</taxon>
        <taxon>Eubacteriales</taxon>
        <taxon>Clostridiaceae</taxon>
        <taxon>Clostridium</taxon>
    </lineage>
</organism>
<feature type="transmembrane region" description="Helical" evidence="4">
    <location>
        <begin position="446"/>
        <end position="469"/>
    </location>
</feature>
<dbReference type="PANTHER" id="PTHR32089">
    <property type="entry name" value="METHYL-ACCEPTING CHEMOTAXIS PROTEIN MCPB"/>
    <property type="match status" value="1"/>
</dbReference>
<dbReference type="Gene3D" id="2.60.120.260">
    <property type="entry name" value="Galactose-binding domain-like"/>
    <property type="match status" value="2"/>
</dbReference>
<sequence length="840" mass="94053">MKKDYGYNKLQNYIKSKASQSIKGKLFVMCLVSVICIMLLGITSLVILSRNGNDYIVTTNMNKINLIQYENKSINTNYLYSFDNALLEQIESNLGEILEIAEETQSLATGTNKSDINQIIDLAQKNITNLKEIIKLNDSRGFTNEEGKFKEFLANDEAISKTLEKTIADKSWVDLSMGDISSFANGTVVIDNKQYNKVTYVSNIPNSGKRLEIIPRIGGNGVEYKGTVYINNIVLENGSKKQQIDLGKYKDDDLKNSYGFALSSFTLSKLNNNPSIEIKSNFTKANNKWEEIDIKLPASDIDTQDYSKISYDVYFEAGSIQGLSAGMAMNNLYDFVESFNSIVSNIDMYNKLVAEGSDVQASLDEIAKLFEEIKTNFPIYLHDDTIIQNNLGKIINKQNTFNEITESDKELLEFKSINNTLEEDSTTLISTVKENIETKMNTRKTFMLILVTTLLIISTLVIGFITFAIKNSIYDNMKQFSKILDEVADGNLLSRSKTKSMDEFSIFSKKLNEFLDKLSSILGSVQRLSDEVESKNNIIANIIRQVVKGNEAGDDIVVKKGILQLEKLFGEISESVATQSANTEESLAGINEILDLNEKVLADITNTKEVSQETLLKVKDGHNGITSLNEKIEYINTSVFNTNEEIKELINNAKSIEEILVSIKSFSGQTDLLALNATIEAARAGMEGRGFAVVANEIKNLSQQTSNETQKINAIIESINNRIYKVQIANNEVVNSIKYALETTNYFKDIMNEVTTSTEFNFDSINKLFQTIKEQNNCMNQISNAVEQISEEALSIQEKTANTTAITTELSSTLVNNLEEVEGAIRNSKQLKDDMNFFKI</sequence>
<dbReference type="Pfam" id="PF00015">
    <property type="entry name" value="MCPsignal"/>
    <property type="match status" value="1"/>
</dbReference>
<dbReference type="AlphaFoldDB" id="D9STU8"/>
<dbReference type="SUPFAM" id="SSF58104">
    <property type="entry name" value="Methyl-accepting chemotaxis protein (MCP) signaling domain"/>
    <property type="match status" value="1"/>
</dbReference>
<evidence type="ECO:0000259" key="5">
    <source>
        <dbReference type="PROSITE" id="PS50111"/>
    </source>
</evidence>
<evidence type="ECO:0000256" key="2">
    <source>
        <dbReference type="PROSITE-ProRule" id="PRU00284"/>
    </source>
</evidence>
<dbReference type="eggNOG" id="COG0840">
    <property type="taxonomic scope" value="Bacteria"/>
</dbReference>
<evidence type="ECO:0000256" key="3">
    <source>
        <dbReference type="SAM" id="Coils"/>
    </source>
</evidence>
<dbReference type="InterPro" id="IPR004089">
    <property type="entry name" value="MCPsignal_dom"/>
</dbReference>
<proteinExistence type="predicted"/>
<dbReference type="Proteomes" id="UP000002730">
    <property type="component" value="Chromosome"/>
</dbReference>
<dbReference type="PANTHER" id="PTHR32089:SF112">
    <property type="entry name" value="LYSOZYME-LIKE PROTEIN-RELATED"/>
    <property type="match status" value="1"/>
</dbReference>
<dbReference type="KEGG" id="ccb:Clocel_1023"/>
<dbReference type="PROSITE" id="PS50111">
    <property type="entry name" value="CHEMOTAXIS_TRANSDUC_2"/>
    <property type="match status" value="1"/>
</dbReference>
<dbReference type="GO" id="GO:0007165">
    <property type="term" value="P:signal transduction"/>
    <property type="evidence" value="ECO:0007669"/>
    <property type="project" value="UniProtKB-KW"/>
</dbReference>
<dbReference type="HOGENOM" id="CLU_348772_0_0_9"/>
<dbReference type="Gene3D" id="6.10.340.10">
    <property type="match status" value="1"/>
</dbReference>
<dbReference type="SMART" id="SM00283">
    <property type="entry name" value="MA"/>
    <property type="match status" value="1"/>
</dbReference>
<dbReference type="GO" id="GO:0016020">
    <property type="term" value="C:membrane"/>
    <property type="evidence" value="ECO:0007669"/>
    <property type="project" value="InterPro"/>
</dbReference>
<dbReference type="RefSeq" id="WP_010076365.1">
    <property type="nucleotide sequence ID" value="NC_014393.1"/>
</dbReference>
<gene>
    <name evidence="6" type="ordered locus">Clocel_1023</name>
</gene>
<keyword evidence="1 2" id="KW-0807">Transducer</keyword>
<evidence type="ECO:0000313" key="6">
    <source>
        <dbReference type="EMBL" id="ADL50786.1"/>
    </source>
</evidence>
<keyword evidence="7" id="KW-1185">Reference proteome</keyword>
<reference evidence="6 7" key="1">
    <citation type="submission" date="2010-08" db="EMBL/GenBank/DDBJ databases">
        <title>Complete sequence of Clostridium cellulovorans 743B.</title>
        <authorList>
            <consortium name="US DOE Joint Genome Institute"/>
            <person name="Lucas S."/>
            <person name="Copeland A."/>
            <person name="Lapidus A."/>
            <person name="Cheng J.-F."/>
            <person name="Bruce D."/>
            <person name="Goodwin L."/>
            <person name="Pitluck S."/>
            <person name="Chertkov O."/>
            <person name="Detter J.C."/>
            <person name="Han C."/>
            <person name="Tapia R."/>
            <person name="Land M."/>
            <person name="Hauser L."/>
            <person name="Chang Y.-J."/>
            <person name="Jeffries C."/>
            <person name="Kyrpides N."/>
            <person name="Ivanova N."/>
            <person name="Mikhailova N."/>
            <person name="Hemme C.L."/>
            <person name="Woyke T."/>
        </authorList>
    </citation>
    <scope>NUCLEOTIDE SEQUENCE [LARGE SCALE GENOMIC DNA]</scope>
    <source>
        <strain evidence="7">ATCC 35296 / DSM 3052 / OCM 3 / 743B</strain>
    </source>
</reference>
<evidence type="ECO:0000313" key="7">
    <source>
        <dbReference type="Proteomes" id="UP000002730"/>
    </source>
</evidence>
<keyword evidence="3" id="KW-0175">Coiled coil</keyword>
<keyword evidence="4" id="KW-0812">Transmembrane</keyword>
<feature type="coiled-coil region" evidence="3">
    <location>
        <begin position="772"/>
        <end position="799"/>
    </location>
</feature>
<dbReference type="EMBL" id="CP002160">
    <property type="protein sequence ID" value="ADL50786.1"/>
    <property type="molecule type" value="Genomic_DNA"/>
</dbReference>
<name>D9STU8_CLOC7</name>
<feature type="transmembrane region" description="Helical" evidence="4">
    <location>
        <begin position="26"/>
        <end position="48"/>
    </location>
</feature>
<dbReference type="OrthoDB" id="369336at2"/>
<evidence type="ECO:0000256" key="1">
    <source>
        <dbReference type="ARBA" id="ARBA00023224"/>
    </source>
</evidence>
<evidence type="ECO:0000256" key="4">
    <source>
        <dbReference type="SAM" id="Phobius"/>
    </source>
</evidence>
<dbReference type="Gene3D" id="1.10.287.950">
    <property type="entry name" value="Methyl-accepting chemotaxis protein"/>
    <property type="match status" value="1"/>
</dbReference>
<keyword evidence="4" id="KW-0472">Membrane</keyword>
<accession>D9STU8</accession>
<protein>
    <submittedName>
        <fullName evidence="6">Methyl-accepting chemotaxis sensory transducer</fullName>
    </submittedName>
</protein>
<keyword evidence="4" id="KW-1133">Transmembrane helix</keyword>
<dbReference type="SUPFAM" id="SSF49785">
    <property type="entry name" value="Galactose-binding domain-like"/>
    <property type="match status" value="1"/>
</dbReference>
<feature type="domain" description="Methyl-accepting transducer" evidence="5">
    <location>
        <begin position="571"/>
        <end position="790"/>
    </location>
</feature>
<dbReference type="STRING" id="573061.Clocel_1023"/>
<dbReference type="InterPro" id="IPR008979">
    <property type="entry name" value="Galactose-bd-like_sf"/>
</dbReference>